<keyword evidence="1" id="KW-0472">Membrane</keyword>
<evidence type="ECO:0000256" key="1">
    <source>
        <dbReference type="SAM" id="Phobius"/>
    </source>
</evidence>
<proteinExistence type="predicted"/>
<sequence length="68" mass="7752">MVGTFILNNLLAVLWIALFVKTKKENRLQITHFLFLLIAIGILVHSCAAAFSPYYGMGIQISKYEFFL</sequence>
<keyword evidence="1" id="KW-1133">Transmembrane helix</keyword>
<gene>
    <name evidence="2" type="ORF">BA724_12425</name>
</gene>
<keyword evidence="3" id="KW-1185">Reference proteome</keyword>
<accession>A0A1E7DLD9</accession>
<name>A0A1E7DLD9_9BACI</name>
<feature type="transmembrane region" description="Helical" evidence="1">
    <location>
        <begin position="34"/>
        <end position="55"/>
    </location>
</feature>
<keyword evidence="1" id="KW-0812">Transmembrane</keyword>
<evidence type="ECO:0000313" key="3">
    <source>
        <dbReference type="Proteomes" id="UP000095658"/>
    </source>
</evidence>
<feature type="transmembrane region" description="Helical" evidence="1">
    <location>
        <begin position="6"/>
        <end position="22"/>
    </location>
</feature>
<reference evidence="2 3" key="1">
    <citation type="submission" date="2016-06" db="EMBL/GenBank/DDBJ databases">
        <title>Domibacillus iocasae genome sequencing.</title>
        <authorList>
            <person name="Verma A."/>
            <person name="Pal Y."/>
            <person name="Ojha A.K."/>
            <person name="Krishnamurthi S."/>
        </authorList>
    </citation>
    <scope>NUCLEOTIDE SEQUENCE [LARGE SCALE GENOMIC DNA]</scope>
    <source>
        <strain evidence="2 3">DSM 29979</strain>
    </source>
</reference>
<dbReference type="AlphaFoldDB" id="A0A1E7DLD9"/>
<dbReference type="EMBL" id="MAMP01000024">
    <property type="protein sequence ID" value="OES43890.1"/>
    <property type="molecule type" value="Genomic_DNA"/>
</dbReference>
<dbReference type="Proteomes" id="UP000095658">
    <property type="component" value="Unassembled WGS sequence"/>
</dbReference>
<comment type="caution">
    <text evidence="2">The sequence shown here is derived from an EMBL/GenBank/DDBJ whole genome shotgun (WGS) entry which is preliminary data.</text>
</comment>
<evidence type="ECO:0000313" key="2">
    <source>
        <dbReference type="EMBL" id="OES43890.1"/>
    </source>
</evidence>
<organism evidence="2 3">
    <name type="scientific">Domibacillus iocasae</name>
    <dbReference type="NCBI Taxonomy" id="1714016"/>
    <lineage>
        <taxon>Bacteria</taxon>
        <taxon>Bacillati</taxon>
        <taxon>Bacillota</taxon>
        <taxon>Bacilli</taxon>
        <taxon>Bacillales</taxon>
        <taxon>Bacillaceae</taxon>
        <taxon>Domibacillus</taxon>
    </lineage>
</organism>
<protein>
    <submittedName>
        <fullName evidence="2">Uncharacterized protein</fullName>
    </submittedName>
</protein>
<dbReference type="RefSeq" id="WP_069939668.1">
    <property type="nucleotide sequence ID" value="NZ_MAMP01000024.1"/>
</dbReference>